<evidence type="ECO:0000259" key="6">
    <source>
        <dbReference type="Pfam" id="PF17802"/>
    </source>
</evidence>
<comment type="similarity">
    <text evidence="1">Belongs to the serine-aspartate repeat-containing protein (SDr) family.</text>
</comment>
<organism evidence="10 11">
    <name type="scientific">Actinomyces capricornis</name>
    <dbReference type="NCBI Taxonomy" id="2755559"/>
    <lineage>
        <taxon>Bacteria</taxon>
        <taxon>Bacillati</taxon>
        <taxon>Actinomycetota</taxon>
        <taxon>Actinomycetes</taxon>
        <taxon>Actinomycetales</taxon>
        <taxon>Actinomycetaceae</taxon>
        <taxon>Actinomyces</taxon>
    </lineage>
</organism>
<evidence type="ECO:0000259" key="9">
    <source>
        <dbReference type="Pfam" id="PF20009"/>
    </source>
</evidence>
<dbReference type="PANTHER" id="PTHR36108:SF13">
    <property type="entry name" value="COLOSSIN-B-RELATED"/>
    <property type="match status" value="1"/>
</dbReference>
<evidence type="ECO:0000313" key="11">
    <source>
        <dbReference type="Proteomes" id="UP000824496"/>
    </source>
</evidence>
<accession>A0ABM7UC31</accession>
<reference evidence="10 11" key="1">
    <citation type="submission" date="2021-08" db="EMBL/GenBank/DDBJ databases">
        <title>Whole genome sequence of novel Actinomyces species strain MAS-1.</title>
        <authorList>
            <person name="Saito M."/>
            <person name="Kuwahara N."/>
            <person name="Takizawa T."/>
            <person name="Gotouda H."/>
            <person name="Ochiai T."/>
        </authorList>
    </citation>
    <scope>NUCLEOTIDE SEQUENCE [LARGE SCALE GENOMIC DNA]</scope>
    <source>
        <strain evidence="10 11">MAS-1</strain>
    </source>
</reference>
<evidence type="ECO:0000256" key="2">
    <source>
        <dbReference type="ARBA" id="ARBA00022525"/>
    </source>
</evidence>
<dbReference type="InterPro" id="IPR045826">
    <property type="entry name" value="SpaA_PFL_dom_2"/>
</dbReference>
<evidence type="ECO:0000256" key="1">
    <source>
        <dbReference type="ARBA" id="ARBA00007257"/>
    </source>
</evidence>
<name>A0ABM7UC31_9ACTO</name>
<feature type="domain" description="SpaA-like prealbumin fold" evidence="6">
    <location>
        <begin position="664"/>
        <end position="740"/>
    </location>
</feature>
<feature type="domain" description="GEVED" evidence="9">
    <location>
        <begin position="444"/>
        <end position="530"/>
    </location>
</feature>
<feature type="domain" description="SpaA-like prealbumin fold" evidence="6">
    <location>
        <begin position="977"/>
        <end position="1065"/>
    </location>
</feature>
<keyword evidence="5" id="KW-0472">Membrane</keyword>
<evidence type="ECO:0000313" key="10">
    <source>
        <dbReference type="EMBL" id="BDA64828.1"/>
    </source>
</evidence>
<keyword evidence="11" id="KW-1185">Reference proteome</keyword>
<feature type="region of interest" description="Disordered" evidence="4">
    <location>
        <begin position="676"/>
        <end position="711"/>
    </location>
</feature>
<sequence length="1228" mass="128999">MSPTWWQRPRALRHPARPAAARRQRRLGAFMAGLLALLALGALPPVLHPSPAQAVQGNPAGGLGRYQQVIDWIDWTDGGRAALSTGSSYTRWSTPTQASARPATWRASQCTISRNSGNLVLGYEPGSWRGDGLARLYNNGANYSQGNAGRSARSGLPIGIANLDRANINNPVTVTFSVSCRTYLIFSETQPGQGAIDALPKREIPMAGMVVADAESSTWDTGRNLGESITAHADSGRYRLLESARSAGCTTDSRGEWNTFSDVTGERYTGLRLRSSSTQCSNRAGGWGPVSVLFVEGASTTNVQMIATGNSAVAFGVVGYMDFGDAPESYGAAGSAFQPTWSGGLVGTDIRSDSWFSTAFNITAAATGGQVATAGPPATRLGATTDSETSARFSPDATGDDQDAGLAGTPGAGDEDALPSHVQLSAIQGQSFRQEVACTGPGQVRGWIDWNRDGAFDPDTEASTQEECAGGSATPQWEVPLTALRSVLGEDGGTNTFMRLRISNDRLPDGSYIPLEPTGVTGSGEVEDYTASVFLPSLTLVKTVDATWAGASTLEAAHWRLSATPAQPGAAPVLSGDGGAPQAPVLPGTYTLAETETSAHPFSPGYQPQGWVCYQSPGTLVPEGYTYTSSDGPVSEAGQTTGTVEIRNQDRVTCEITNKALPTTLSWTKTDEDGRLLGGSQWSVTPVGPDGAEGRPTAVTDNSAPDTDPAEGRITVTDLAWGTYRVRETGAPTGYNLTTEVKEGRYVGGGPSSAIDLGAVVNTRITGSATWTKVNHKDQPLGGSQWTLTPVEPGGDPIEITDCEGACSEQSVDRNEAAGAFTVENLPYGRYTLVESAAPTGYRLETAPHEVAITTQGQRLDLGRILNEPITGTATWTKTDEDGVALAGSAWRLTPVDPSGTPIEIADCVLVCSEQSRDRNPAAGAFTVPDLTYGRYTLVETTAPTGYRLETAPHEVAITTQGQSVDAGAVINQRITGTLTWTKVDDEGTPLEGSQWTLTPTRPSGDAVEITDCVQVCSEQSLDKDPLPGVLSVPDVAYGRYTLVESVAPTGYRLDTTPIDAEISLQDQRLDLGPILNEPITGTVTWRKTDESGTLLGGSAWRLTPTAPGATALEIDDCAEVCPEDSADQDPTAGVLRLTGVTHGSYTLVESAAPTGYQLDTTPRQVTIDTQDQAVGLGDIVNRKSAAPAIPLTGGRGAHLFLIAGGVLSAAALLVPLIRRRRRRDAAC</sequence>
<feature type="domain" description="SpaA-like prealbumin fold" evidence="6">
    <location>
        <begin position="873"/>
        <end position="964"/>
    </location>
</feature>
<evidence type="ECO:0000259" key="8">
    <source>
        <dbReference type="Pfam" id="PF19403"/>
    </source>
</evidence>
<dbReference type="Proteomes" id="UP000824496">
    <property type="component" value="Chromosome"/>
</dbReference>
<feature type="domain" description="SpaA-like prealbumin fold" evidence="6">
    <location>
        <begin position="767"/>
        <end position="857"/>
    </location>
</feature>
<feature type="domain" description="Surface adhesin CshA non-repetitive" evidence="7">
    <location>
        <begin position="69"/>
        <end position="318"/>
    </location>
</feature>
<evidence type="ECO:0000256" key="3">
    <source>
        <dbReference type="ARBA" id="ARBA00022729"/>
    </source>
</evidence>
<dbReference type="EMBL" id="AP025017">
    <property type="protein sequence ID" value="BDA64828.1"/>
    <property type="molecule type" value="Genomic_DNA"/>
</dbReference>
<dbReference type="Pfam" id="PF18651">
    <property type="entry name" value="CshA_NR2"/>
    <property type="match status" value="1"/>
</dbReference>
<feature type="compositionally biased region" description="Low complexity" evidence="4">
    <location>
        <begin position="368"/>
        <end position="379"/>
    </location>
</feature>
<dbReference type="Pfam" id="PF19403">
    <property type="entry name" value="SpaA_2"/>
    <property type="match status" value="1"/>
</dbReference>
<dbReference type="Pfam" id="PF17802">
    <property type="entry name" value="SpaA"/>
    <property type="match status" value="5"/>
</dbReference>
<evidence type="ECO:0008006" key="12">
    <source>
        <dbReference type="Google" id="ProtNLM"/>
    </source>
</evidence>
<dbReference type="InterPro" id="IPR045474">
    <property type="entry name" value="GEVED"/>
</dbReference>
<feature type="domain" description="SpaA-like prealbumin fold" evidence="8">
    <location>
        <begin position="537"/>
        <end position="619"/>
    </location>
</feature>
<dbReference type="InterPro" id="IPR041033">
    <property type="entry name" value="SpaA_PFL_dom_1"/>
</dbReference>
<keyword evidence="5" id="KW-0812">Transmembrane</keyword>
<keyword evidence="3" id="KW-0732">Signal</keyword>
<feature type="domain" description="SpaA-like prealbumin fold" evidence="6">
    <location>
        <begin position="1082"/>
        <end position="1172"/>
    </location>
</feature>
<dbReference type="Gene3D" id="2.60.40.10">
    <property type="entry name" value="Immunoglobulins"/>
    <property type="match status" value="5"/>
</dbReference>
<gene>
    <name evidence="10" type="ORF">MANAM107_16620</name>
</gene>
<dbReference type="InterPro" id="IPR013783">
    <property type="entry name" value="Ig-like_fold"/>
</dbReference>
<protein>
    <recommendedName>
        <fullName evidence="12">Collagen-binding protein</fullName>
    </recommendedName>
</protein>
<dbReference type="Pfam" id="PF20009">
    <property type="entry name" value="GEVED"/>
    <property type="match status" value="1"/>
</dbReference>
<feature type="region of interest" description="Disordered" evidence="4">
    <location>
        <begin position="368"/>
        <end position="417"/>
    </location>
</feature>
<evidence type="ECO:0000259" key="7">
    <source>
        <dbReference type="Pfam" id="PF18651"/>
    </source>
</evidence>
<feature type="compositionally biased region" description="Polar residues" evidence="4">
    <location>
        <begin position="382"/>
        <end position="392"/>
    </location>
</feature>
<evidence type="ECO:0000256" key="4">
    <source>
        <dbReference type="SAM" id="MobiDB-lite"/>
    </source>
</evidence>
<proteinExistence type="inferred from homology"/>
<dbReference type="InterPro" id="IPR040683">
    <property type="entry name" value="CshA_NR2"/>
</dbReference>
<feature type="transmembrane region" description="Helical" evidence="5">
    <location>
        <begin position="1198"/>
        <end position="1218"/>
    </location>
</feature>
<evidence type="ECO:0000256" key="5">
    <source>
        <dbReference type="SAM" id="Phobius"/>
    </source>
</evidence>
<keyword evidence="5" id="KW-1133">Transmembrane helix</keyword>
<dbReference type="PANTHER" id="PTHR36108">
    <property type="entry name" value="COLOSSIN-B-RELATED"/>
    <property type="match status" value="1"/>
</dbReference>
<keyword evidence="2" id="KW-0964">Secreted</keyword>